<name>A0A1M7RRI5_9SPHN</name>
<dbReference type="RefSeq" id="WP_072672829.1">
    <property type="nucleotide sequence ID" value="NZ_FRDF01000001.1"/>
</dbReference>
<organism evidence="3 4">
    <name type="scientific">Erythrobacter sanguineus</name>
    <dbReference type="NCBI Taxonomy" id="198312"/>
    <lineage>
        <taxon>Bacteria</taxon>
        <taxon>Pseudomonadati</taxon>
        <taxon>Pseudomonadota</taxon>
        <taxon>Alphaproteobacteria</taxon>
        <taxon>Sphingomonadales</taxon>
        <taxon>Erythrobacteraceae</taxon>
        <taxon>Erythrobacter/Porphyrobacter group</taxon>
        <taxon>Erythrobacter</taxon>
    </lineage>
</organism>
<feature type="transmembrane region" description="Helical" evidence="2">
    <location>
        <begin position="175"/>
        <end position="192"/>
    </location>
</feature>
<feature type="region of interest" description="Disordered" evidence="1">
    <location>
        <begin position="120"/>
        <end position="167"/>
    </location>
</feature>
<reference evidence="4" key="1">
    <citation type="submission" date="2016-12" db="EMBL/GenBank/DDBJ databases">
        <authorList>
            <person name="Varghese N."/>
            <person name="Submissions S."/>
        </authorList>
    </citation>
    <scope>NUCLEOTIDE SEQUENCE [LARGE SCALE GENOMIC DNA]</scope>
    <source>
        <strain evidence="4">DSM 11032</strain>
    </source>
</reference>
<keyword evidence="2" id="KW-0812">Transmembrane</keyword>
<keyword evidence="2" id="KW-1133">Transmembrane helix</keyword>
<dbReference type="AlphaFoldDB" id="A0A1M7RRI5"/>
<keyword evidence="4" id="KW-1185">Reference proteome</keyword>
<keyword evidence="2" id="KW-0472">Membrane</keyword>
<evidence type="ECO:0000256" key="2">
    <source>
        <dbReference type="SAM" id="Phobius"/>
    </source>
</evidence>
<sequence length="233" mass="25762">MNLHFPYIDRIWRARGELPLDEALSPDEAFARIEPLLQAPGTDYAVDGDTLAYSKRNPAAQDKLATFTSGTLRISQQDNGRSLLSFNVSSAALLLVFLAPLLFLGFAQAMVTINGWEQANTEAAQPDKKKEEKPKVKAELHPLDKLLGAPEPEDPAKKKEKDKGKKKEKFSPTRAYVLAGLFFVIYLVGRVLEPWLLKRTLRAALARRPDESAVADGEEMVALGANFTQGDAR</sequence>
<evidence type="ECO:0000256" key="1">
    <source>
        <dbReference type="SAM" id="MobiDB-lite"/>
    </source>
</evidence>
<accession>A0A1M7RRI5</accession>
<dbReference type="STRING" id="198312.SAMN02745193_00239"/>
<evidence type="ECO:0000313" key="3">
    <source>
        <dbReference type="EMBL" id="SHN48678.1"/>
    </source>
</evidence>
<dbReference type="EMBL" id="FRDF01000001">
    <property type="protein sequence ID" value="SHN48678.1"/>
    <property type="molecule type" value="Genomic_DNA"/>
</dbReference>
<dbReference type="Proteomes" id="UP000184391">
    <property type="component" value="Unassembled WGS sequence"/>
</dbReference>
<gene>
    <name evidence="3" type="ORF">SAMN02745193_00239</name>
</gene>
<feature type="transmembrane region" description="Helical" evidence="2">
    <location>
        <begin position="83"/>
        <end position="107"/>
    </location>
</feature>
<protein>
    <submittedName>
        <fullName evidence="3">Uncharacterized protein</fullName>
    </submittedName>
</protein>
<feature type="compositionally biased region" description="Basic and acidic residues" evidence="1">
    <location>
        <begin position="154"/>
        <end position="167"/>
    </location>
</feature>
<proteinExistence type="predicted"/>
<evidence type="ECO:0000313" key="4">
    <source>
        <dbReference type="Proteomes" id="UP000184391"/>
    </source>
</evidence>
<feature type="compositionally biased region" description="Basic and acidic residues" evidence="1">
    <location>
        <begin position="125"/>
        <end position="144"/>
    </location>
</feature>